<evidence type="ECO:0000259" key="1">
    <source>
        <dbReference type="PROSITE" id="PS51723"/>
    </source>
</evidence>
<name>A0A5M3W0Y6_9ACTN</name>
<dbReference type="Gene3D" id="2.60.120.1250">
    <property type="entry name" value="Peptidase M60, enhancin-like domain 1"/>
    <property type="match status" value="1"/>
</dbReference>
<dbReference type="InterPro" id="IPR051244">
    <property type="entry name" value="TCAF"/>
</dbReference>
<proteinExistence type="predicted"/>
<dbReference type="Gene3D" id="3.40.390.80">
    <property type="entry name" value="Peptidase M60, enhancin-like domain 2"/>
    <property type="match status" value="1"/>
</dbReference>
<reference evidence="2 3" key="1">
    <citation type="submission" date="2019-10" db="EMBL/GenBank/DDBJ databases">
        <title>Whole genome shotgun sequence of Acrocarpospora corrugata NBRC 13972.</title>
        <authorList>
            <person name="Ichikawa N."/>
            <person name="Kimura A."/>
            <person name="Kitahashi Y."/>
            <person name="Komaki H."/>
            <person name="Oguchi A."/>
        </authorList>
    </citation>
    <scope>NUCLEOTIDE SEQUENCE [LARGE SCALE GENOMIC DNA]</scope>
    <source>
        <strain evidence="2 3">NBRC 13972</strain>
    </source>
</reference>
<dbReference type="PANTHER" id="PTHR15730:SF5">
    <property type="entry name" value="SI:CH211-210B2.2-RELATED"/>
    <property type="match status" value="1"/>
</dbReference>
<dbReference type="Pfam" id="PF17291">
    <property type="entry name" value="M60-like_N"/>
    <property type="match status" value="1"/>
</dbReference>
<dbReference type="Pfam" id="PF13402">
    <property type="entry name" value="Peptidase_M60"/>
    <property type="match status" value="1"/>
</dbReference>
<keyword evidence="3" id="KW-1185">Reference proteome</keyword>
<accession>A0A5M3W0Y6</accession>
<dbReference type="InterPro" id="IPR035423">
    <property type="entry name" value="M60-like_N"/>
</dbReference>
<feature type="domain" description="Peptidase M60" evidence="1">
    <location>
        <begin position="291"/>
        <end position="594"/>
    </location>
</feature>
<dbReference type="PANTHER" id="PTHR15730">
    <property type="entry name" value="EXPERIMENTAL AUTOIMMUNE PROSTATITIS ANTIGEN 2-RELATED"/>
    <property type="match status" value="1"/>
</dbReference>
<comment type="caution">
    <text evidence="2">The sequence shown here is derived from an EMBL/GenBank/DDBJ whole genome shotgun (WGS) entry which is preliminary data.</text>
</comment>
<protein>
    <submittedName>
        <fullName evidence="2">Peptidase M60</fullName>
    </submittedName>
</protein>
<dbReference type="EMBL" id="BLAD01000053">
    <property type="protein sequence ID" value="GES01880.1"/>
    <property type="molecule type" value="Genomic_DNA"/>
</dbReference>
<organism evidence="2 3">
    <name type="scientific">Acrocarpospora corrugata</name>
    <dbReference type="NCBI Taxonomy" id="35763"/>
    <lineage>
        <taxon>Bacteria</taxon>
        <taxon>Bacillati</taxon>
        <taxon>Actinomycetota</taxon>
        <taxon>Actinomycetes</taxon>
        <taxon>Streptosporangiales</taxon>
        <taxon>Streptosporangiaceae</taxon>
        <taxon>Acrocarpospora</taxon>
    </lineage>
</organism>
<evidence type="ECO:0000313" key="3">
    <source>
        <dbReference type="Proteomes" id="UP000334990"/>
    </source>
</evidence>
<sequence length="674" mass="73575">MSVDETQPHVDEVWAAWTDDRKLWVTARGGPGGANLQAQWPNGTWAGIGDFRADGTLTNPDVPSGYMWSQNVFRLRAHQYGQVSAARDISVRPPLVVTPLWTPEGKLQVSARGGHEGANLQAQWPNGSWASIGDFRADGTLTNPDVPPGYMWSQDILRLRVYKGGLTFPAQLEVRVRPPLTGVSAVRAPDGKLVVSARGGPAGANLQAQWPNGSWASIGDFRADGTLTNPDVPPGYMWDTTTVRLRIHQAGRTFDAVEATVDFPQPRILGIKPSVTAGDEEARLQHCLQYADYQPTGYYAPAGKEITITLYGNAPGMEALIGTQGLVDRKDPAQQSPSMRPTALKPGTNKITDPYGGIVHIRYTTATGTGDAAWMTLGGITQAIPYYVKGTTTAAQWSAMLAKTPAPEVEMVSDCVVIAALLPTALALKSADPGKTLAAHDEIIAIQEDISGLDGSSNIHARPRLRLYAVEANSTANPHATTGYIGLPHESTPGYFTKALLTEAARNSWVMLHEYGHHFQQETTYGGTEGISEISVNLYALAVGRKHRNEYSDEFPNRWAGTQAYLSRPRSQKRFEASEVDAQAIFEQLRLGLGDSFLRTWHKYVRAEHGNTTDTHERKKWFVVSASAAAQLDLCDFFADWGLLKESEQDIWATVRGLGLRKPEADMTKLKAYT</sequence>
<dbReference type="InterPro" id="IPR031161">
    <property type="entry name" value="Peptidase_M60_dom"/>
</dbReference>
<dbReference type="SMART" id="SM01276">
    <property type="entry name" value="M60-like"/>
    <property type="match status" value="1"/>
</dbReference>
<dbReference type="Proteomes" id="UP000334990">
    <property type="component" value="Unassembled WGS sequence"/>
</dbReference>
<evidence type="ECO:0000313" key="2">
    <source>
        <dbReference type="EMBL" id="GES01880.1"/>
    </source>
</evidence>
<dbReference type="RefSeq" id="WP_155338138.1">
    <property type="nucleotide sequence ID" value="NZ_BAAABN010000030.1"/>
</dbReference>
<dbReference type="InterPro" id="IPR042279">
    <property type="entry name" value="Pep_M60_3"/>
</dbReference>
<dbReference type="PROSITE" id="PS51723">
    <property type="entry name" value="PEPTIDASE_M60"/>
    <property type="match status" value="1"/>
</dbReference>
<gene>
    <name evidence="2" type="ORF">Acor_39450</name>
</gene>
<dbReference type="Gene3D" id="1.10.390.30">
    <property type="entry name" value="Peptidase M60, enhancin-like domain 3"/>
    <property type="match status" value="1"/>
</dbReference>
<dbReference type="OrthoDB" id="3177623at2"/>
<dbReference type="AlphaFoldDB" id="A0A5M3W0Y6"/>